<dbReference type="EMBL" id="NJGD01000011">
    <property type="protein sequence ID" value="PJR13127.1"/>
    <property type="molecule type" value="Genomic_DNA"/>
</dbReference>
<feature type="domain" description="Pilus formation protein N-terminal" evidence="2">
    <location>
        <begin position="44"/>
        <end position="110"/>
    </location>
</feature>
<dbReference type="AlphaFoldDB" id="A0A2J0YXZ7"/>
<keyword evidence="1" id="KW-0732">Signal</keyword>
<evidence type="ECO:0000259" key="2">
    <source>
        <dbReference type="Pfam" id="PF13629"/>
    </source>
</evidence>
<comment type="caution">
    <text evidence="3">The sequence shown here is derived from an EMBL/GenBank/DDBJ whole genome shotgun (WGS) entry which is preliminary data.</text>
</comment>
<gene>
    <name evidence="3" type="ORF">CEJ86_22265</name>
</gene>
<accession>A0A2J0YXZ7</accession>
<name>A0A2J0YXZ7_RHIML</name>
<evidence type="ECO:0000256" key="1">
    <source>
        <dbReference type="SAM" id="SignalP"/>
    </source>
</evidence>
<evidence type="ECO:0000313" key="4">
    <source>
        <dbReference type="Proteomes" id="UP000231987"/>
    </source>
</evidence>
<dbReference type="Proteomes" id="UP000231987">
    <property type="component" value="Unassembled WGS sequence"/>
</dbReference>
<feature type="signal peptide" evidence="1">
    <location>
        <begin position="1"/>
        <end position="23"/>
    </location>
</feature>
<evidence type="ECO:0000313" key="3">
    <source>
        <dbReference type="EMBL" id="PJR13127.1"/>
    </source>
</evidence>
<dbReference type="RefSeq" id="WP_100673455.1">
    <property type="nucleotide sequence ID" value="NZ_JBKOIJ010000003.1"/>
</dbReference>
<proteinExistence type="predicted"/>
<dbReference type="Pfam" id="PF13629">
    <property type="entry name" value="T2SS-T3SS_pil_N"/>
    <property type="match status" value="1"/>
</dbReference>
<organism evidence="3 4">
    <name type="scientific">Rhizobium meliloti</name>
    <name type="common">Ensifer meliloti</name>
    <name type="synonym">Sinorhizobium meliloti</name>
    <dbReference type="NCBI Taxonomy" id="382"/>
    <lineage>
        <taxon>Bacteria</taxon>
        <taxon>Pseudomonadati</taxon>
        <taxon>Pseudomonadota</taxon>
        <taxon>Alphaproteobacteria</taxon>
        <taxon>Hyphomicrobiales</taxon>
        <taxon>Rhizobiaceae</taxon>
        <taxon>Sinorhizobium/Ensifer group</taxon>
        <taxon>Sinorhizobium</taxon>
    </lineage>
</organism>
<protein>
    <recommendedName>
        <fullName evidence="2">Pilus formation protein N-terminal domain-containing protein</fullName>
    </recommendedName>
</protein>
<reference evidence="3 4" key="1">
    <citation type="submission" date="2017-06" db="EMBL/GenBank/DDBJ databases">
        <title>Ensifer strains isolated from leguminous trees and herbs display diverse denitrification phenotypes with some acting as strong N2O sinks.</title>
        <authorList>
            <person name="Woliy K."/>
            <person name="Mania D."/>
            <person name="Bakken L.R."/>
            <person name="Frostegard A."/>
        </authorList>
    </citation>
    <scope>NUCLEOTIDE SEQUENCE [LARGE SCALE GENOMIC DNA]</scope>
    <source>
        <strain evidence="3 4">AC50a</strain>
    </source>
</reference>
<sequence>MYRRSTGAVLVLAMSALVRPAAADESKTAIVPVQQRSMGAEGVERLVVDFAKTVALPRPASTVIIGNTGIAQASLSDDRTVILTGKTPGSTNLIVIDGDGAEVANLILDVVAGSGRLVTVHQGVRRATFTCGRRCDPVLLVGDDADHFNATASQIAARNGFSAPSPDNQQ</sequence>
<feature type="chain" id="PRO_5014336959" description="Pilus formation protein N-terminal domain-containing protein" evidence="1">
    <location>
        <begin position="24"/>
        <end position="170"/>
    </location>
</feature>
<dbReference type="InterPro" id="IPR032789">
    <property type="entry name" value="T2SS-T3SS_pil_N"/>
</dbReference>